<feature type="region of interest" description="Disordered" evidence="1">
    <location>
        <begin position="78"/>
        <end position="120"/>
    </location>
</feature>
<evidence type="ECO:0000313" key="2">
    <source>
        <dbReference type="EnsemblMetazoa" id="CLYHEMP021653.1"/>
    </source>
</evidence>
<name>A0A7M5XGQ3_9CNID</name>
<reference evidence="2" key="1">
    <citation type="submission" date="2021-01" db="UniProtKB">
        <authorList>
            <consortium name="EnsemblMetazoa"/>
        </authorList>
    </citation>
    <scope>IDENTIFICATION</scope>
</reference>
<organism evidence="2 3">
    <name type="scientific">Clytia hemisphaerica</name>
    <dbReference type="NCBI Taxonomy" id="252671"/>
    <lineage>
        <taxon>Eukaryota</taxon>
        <taxon>Metazoa</taxon>
        <taxon>Cnidaria</taxon>
        <taxon>Hydrozoa</taxon>
        <taxon>Hydroidolina</taxon>
        <taxon>Leptothecata</taxon>
        <taxon>Obeliida</taxon>
        <taxon>Clytiidae</taxon>
        <taxon>Clytia</taxon>
    </lineage>
</organism>
<protein>
    <submittedName>
        <fullName evidence="2">Uncharacterized protein</fullName>
    </submittedName>
</protein>
<accession>A0A7M5XGQ3</accession>
<dbReference type="Proteomes" id="UP000594262">
    <property type="component" value="Unplaced"/>
</dbReference>
<dbReference type="AlphaFoldDB" id="A0A7M5XGQ3"/>
<dbReference type="EnsemblMetazoa" id="CLYHEMT021653.1">
    <property type="protein sequence ID" value="CLYHEMP021653.1"/>
    <property type="gene ID" value="CLYHEMG021653"/>
</dbReference>
<proteinExistence type="predicted"/>
<evidence type="ECO:0000256" key="1">
    <source>
        <dbReference type="SAM" id="MobiDB-lite"/>
    </source>
</evidence>
<feature type="compositionally biased region" description="Polar residues" evidence="1">
    <location>
        <begin position="78"/>
        <end position="87"/>
    </location>
</feature>
<evidence type="ECO:0000313" key="3">
    <source>
        <dbReference type="Proteomes" id="UP000594262"/>
    </source>
</evidence>
<feature type="compositionally biased region" description="Basic and acidic residues" evidence="1">
    <location>
        <begin position="103"/>
        <end position="118"/>
    </location>
</feature>
<sequence length="186" mass="20947">YARQVADELLFDALTNATKVKVYMWEREADGSFSNTGERLPVNKLFNSIIHVHKNGQHFEPIVGKKFEEMANVLSSTHGMSLQQTRRMSAMSPFEVRNSTKKSRNEKSQLTHSNHDSDLFGTTLDSIDDESLLGHVGEIDDVLAVFETSALRPDVIDLRDEASCEDDDDIDKSNPETISITRQKCT</sequence>
<feature type="compositionally biased region" description="Polar residues" evidence="1">
    <location>
        <begin position="175"/>
        <end position="186"/>
    </location>
</feature>
<feature type="region of interest" description="Disordered" evidence="1">
    <location>
        <begin position="165"/>
        <end position="186"/>
    </location>
</feature>
<keyword evidence="3" id="KW-1185">Reference proteome</keyword>